<organism evidence="3 6">
    <name type="scientific">Didymodactylos carnosus</name>
    <dbReference type="NCBI Taxonomy" id="1234261"/>
    <lineage>
        <taxon>Eukaryota</taxon>
        <taxon>Metazoa</taxon>
        <taxon>Spiralia</taxon>
        <taxon>Gnathifera</taxon>
        <taxon>Rotifera</taxon>
        <taxon>Eurotatoria</taxon>
        <taxon>Bdelloidea</taxon>
        <taxon>Philodinida</taxon>
        <taxon>Philodinidae</taxon>
        <taxon>Didymodactylos</taxon>
    </lineage>
</organism>
<dbReference type="AlphaFoldDB" id="A0A815HBN3"/>
<keyword evidence="1" id="KW-1133">Transmembrane helix</keyword>
<evidence type="ECO:0000313" key="3">
    <source>
        <dbReference type="EMBL" id="CAF1349365.1"/>
    </source>
</evidence>
<evidence type="ECO:0000313" key="6">
    <source>
        <dbReference type="Proteomes" id="UP000663829"/>
    </source>
</evidence>
<dbReference type="Proteomes" id="UP000681722">
    <property type="component" value="Unassembled WGS sequence"/>
</dbReference>
<name>A0A815HBN3_9BILA</name>
<evidence type="ECO:0000313" key="4">
    <source>
        <dbReference type="EMBL" id="CAF3828124.1"/>
    </source>
</evidence>
<feature type="transmembrane region" description="Helical" evidence="1">
    <location>
        <begin position="16"/>
        <end position="35"/>
    </location>
</feature>
<dbReference type="Proteomes" id="UP000677228">
    <property type="component" value="Unassembled WGS sequence"/>
</dbReference>
<accession>A0A815HBN3</accession>
<dbReference type="Proteomes" id="UP000663829">
    <property type="component" value="Unassembled WGS sequence"/>
</dbReference>
<keyword evidence="6" id="KW-1185">Reference proteome</keyword>
<keyword evidence="1" id="KW-0812">Transmembrane</keyword>
<dbReference type="Proteomes" id="UP000682733">
    <property type="component" value="Unassembled WGS sequence"/>
</dbReference>
<evidence type="ECO:0000313" key="2">
    <source>
        <dbReference type="EMBL" id="CAF1062763.1"/>
    </source>
</evidence>
<comment type="caution">
    <text evidence="3">The sequence shown here is derived from an EMBL/GenBank/DDBJ whole genome shotgun (WGS) entry which is preliminary data.</text>
</comment>
<evidence type="ECO:0000256" key="1">
    <source>
        <dbReference type="SAM" id="Phobius"/>
    </source>
</evidence>
<evidence type="ECO:0000313" key="5">
    <source>
        <dbReference type="EMBL" id="CAF4217976.1"/>
    </source>
</evidence>
<feature type="non-terminal residue" evidence="3">
    <location>
        <position position="1"/>
    </location>
</feature>
<proteinExistence type="predicted"/>
<dbReference type="EMBL" id="CAJOBA010008421">
    <property type="protein sequence ID" value="CAF3828124.1"/>
    <property type="molecule type" value="Genomic_DNA"/>
</dbReference>
<reference evidence="3" key="1">
    <citation type="submission" date="2021-02" db="EMBL/GenBank/DDBJ databases">
        <authorList>
            <person name="Nowell W R."/>
        </authorList>
    </citation>
    <scope>NUCLEOTIDE SEQUENCE</scope>
</reference>
<dbReference type="EMBL" id="CAJNOQ010014829">
    <property type="protein sequence ID" value="CAF1349365.1"/>
    <property type="molecule type" value="Genomic_DNA"/>
</dbReference>
<protein>
    <submittedName>
        <fullName evidence="3">Uncharacterized protein</fullName>
    </submittedName>
</protein>
<gene>
    <name evidence="3" type="ORF">GPM918_LOCUS30827</name>
    <name evidence="2" type="ORF">OVA965_LOCUS17500</name>
    <name evidence="5" type="ORF">SRO942_LOCUS31455</name>
    <name evidence="4" type="ORF">TMI583_LOCUS17511</name>
</gene>
<sequence>LYLIQRQQKKQKYVKMVQLATTTITIAVATVVAIMCQLGCDGAPIQNRRKRQNGSVPQFDLNSGALTVEWTGTTIQYTGFDSNGGGVILTSPLMFTKATELLIAGGSTNYQYLYSGTIAQMITSSIIPTEPTFDLNTNNLTISIDDKNIIMSGTDTNQQPITEVTPFGSVAVSPVNLQISSNYQLYMYHFTMVDATITV</sequence>
<dbReference type="EMBL" id="CAJNOK010008406">
    <property type="protein sequence ID" value="CAF1062763.1"/>
    <property type="molecule type" value="Genomic_DNA"/>
</dbReference>
<keyword evidence="1" id="KW-0472">Membrane</keyword>
<dbReference type="EMBL" id="CAJOBC010063526">
    <property type="protein sequence ID" value="CAF4217976.1"/>
    <property type="molecule type" value="Genomic_DNA"/>
</dbReference>